<dbReference type="GO" id="GO:0003700">
    <property type="term" value="F:DNA-binding transcription factor activity"/>
    <property type="evidence" value="ECO:0007669"/>
    <property type="project" value="InterPro"/>
</dbReference>
<feature type="domain" description="WRKY" evidence="7">
    <location>
        <begin position="142"/>
        <end position="208"/>
    </location>
</feature>
<feature type="coiled-coil region" evidence="6">
    <location>
        <begin position="31"/>
        <end position="58"/>
    </location>
</feature>
<evidence type="ECO:0000256" key="3">
    <source>
        <dbReference type="ARBA" id="ARBA00023125"/>
    </source>
</evidence>
<protein>
    <recommendedName>
        <fullName evidence="7">WRKY domain-containing protein</fullName>
    </recommendedName>
</protein>
<dbReference type="EMBL" id="JBDFQZ010000010">
    <property type="protein sequence ID" value="KAK9683695.1"/>
    <property type="molecule type" value="Genomic_DNA"/>
</dbReference>
<dbReference type="InterPro" id="IPR036576">
    <property type="entry name" value="WRKY_dom_sf"/>
</dbReference>
<dbReference type="SUPFAM" id="SSF118290">
    <property type="entry name" value="WRKY DNA-binding domain"/>
    <property type="match status" value="1"/>
</dbReference>
<dbReference type="Gene3D" id="2.20.25.80">
    <property type="entry name" value="WRKY domain"/>
    <property type="match status" value="1"/>
</dbReference>
<dbReference type="Proteomes" id="UP001443914">
    <property type="component" value="Unassembled WGS sequence"/>
</dbReference>
<gene>
    <name evidence="8" type="ORF">RND81_10G158700</name>
</gene>
<dbReference type="Pfam" id="PF03106">
    <property type="entry name" value="WRKY"/>
    <property type="match status" value="1"/>
</dbReference>
<evidence type="ECO:0000313" key="8">
    <source>
        <dbReference type="EMBL" id="KAK9683695.1"/>
    </source>
</evidence>
<evidence type="ECO:0000256" key="6">
    <source>
        <dbReference type="SAM" id="Coils"/>
    </source>
</evidence>
<dbReference type="AlphaFoldDB" id="A0AAW1I531"/>
<dbReference type="PANTHER" id="PTHR31429:SF76">
    <property type="entry name" value="WRKY FAMILY TRANSCRIPTION FACTOR-RELATED"/>
    <property type="match status" value="1"/>
</dbReference>
<dbReference type="GO" id="GO:0005634">
    <property type="term" value="C:nucleus"/>
    <property type="evidence" value="ECO:0007669"/>
    <property type="project" value="UniProtKB-SubCell"/>
</dbReference>
<dbReference type="GO" id="GO:0043565">
    <property type="term" value="F:sequence-specific DNA binding"/>
    <property type="evidence" value="ECO:0007669"/>
    <property type="project" value="InterPro"/>
</dbReference>
<reference evidence="8" key="1">
    <citation type="submission" date="2024-03" db="EMBL/GenBank/DDBJ databases">
        <title>WGS assembly of Saponaria officinalis var. Norfolk2.</title>
        <authorList>
            <person name="Jenkins J."/>
            <person name="Shu S."/>
            <person name="Grimwood J."/>
            <person name="Barry K."/>
            <person name="Goodstein D."/>
            <person name="Schmutz J."/>
            <person name="Leebens-Mack J."/>
            <person name="Osbourn A."/>
        </authorList>
    </citation>
    <scope>NUCLEOTIDE SEQUENCE [LARGE SCALE GENOMIC DNA]</scope>
    <source>
        <strain evidence="8">JIC</strain>
    </source>
</reference>
<dbReference type="InterPro" id="IPR044810">
    <property type="entry name" value="WRKY_plant"/>
</dbReference>
<comment type="subcellular location">
    <subcellularLocation>
        <location evidence="1">Nucleus</location>
    </subcellularLocation>
</comment>
<evidence type="ECO:0000256" key="1">
    <source>
        <dbReference type="ARBA" id="ARBA00004123"/>
    </source>
</evidence>
<sequence length="299" mass="34138">MESSSPKWVLDTSLGFNLDLNLSNGDLDPNIINQEKKSEKLEEELNRMNTENKKLTQMLTSMCENYCALQNQLMGLISPKSRREIEDNNPRKRKEMEVMELNRMQGSAEHSCISHEDSCKRPKFFPTKPKVYKLLFRTDKLDTSLVVRDGYQWRKYGQKVTRDNPSPRAYFKCANAPICTVKKKVQRNADDQSILVATYEGEHNHPQSNPTELDHEGFEANNVVDFPSINPTITHDFTTNNHNSSKTLDNTIDNNNVDTKTLQRLMIEQMASSLTRDPSFTSALATAISGNLIGSARYR</sequence>
<organism evidence="8 9">
    <name type="scientific">Saponaria officinalis</name>
    <name type="common">Common soapwort</name>
    <name type="synonym">Lychnis saponaria</name>
    <dbReference type="NCBI Taxonomy" id="3572"/>
    <lineage>
        <taxon>Eukaryota</taxon>
        <taxon>Viridiplantae</taxon>
        <taxon>Streptophyta</taxon>
        <taxon>Embryophyta</taxon>
        <taxon>Tracheophyta</taxon>
        <taxon>Spermatophyta</taxon>
        <taxon>Magnoliopsida</taxon>
        <taxon>eudicotyledons</taxon>
        <taxon>Gunneridae</taxon>
        <taxon>Pentapetalae</taxon>
        <taxon>Caryophyllales</taxon>
        <taxon>Caryophyllaceae</taxon>
        <taxon>Caryophylleae</taxon>
        <taxon>Saponaria</taxon>
    </lineage>
</organism>
<keyword evidence="9" id="KW-1185">Reference proteome</keyword>
<evidence type="ECO:0000259" key="7">
    <source>
        <dbReference type="PROSITE" id="PS50811"/>
    </source>
</evidence>
<name>A0AAW1I531_SAPOF</name>
<dbReference type="PANTHER" id="PTHR31429">
    <property type="entry name" value="WRKY TRANSCRIPTION FACTOR 36-RELATED"/>
    <property type="match status" value="1"/>
</dbReference>
<keyword evidence="6" id="KW-0175">Coiled coil</keyword>
<dbReference type="PROSITE" id="PS50811">
    <property type="entry name" value="WRKY"/>
    <property type="match status" value="1"/>
</dbReference>
<keyword evidence="3" id="KW-0238">DNA-binding</keyword>
<comment type="caution">
    <text evidence="8">The sequence shown here is derived from an EMBL/GenBank/DDBJ whole genome shotgun (WGS) entry which is preliminary data.</text>
</comment>
<dbReference type="SMART" id="SM00774">
    <property type="entry name" value="WRKY"/>
    <property type="match status" value="1"/>
</dbReference>
<dbReference type="InterPro" id="IPR003657">
    <property type="entry name" value="WRKY_dom"/>
</dbReference>
<accession>A0AAW1I531</accession>
<evidence type="ECO:0000256" key="2">
    <source>
        <dbReference type="ARBA" id="ARBA00023015"/>
    </source>
</evidence>
<proteinExistence type="predicted"/>
<keyword evidence="2" id="KW-0805">Transcription regulation</keyword>
<evidence type="ECO:0000256" key="4">
    <source>
        <dbReference type="ARBA" id="ARBA00023163"/>
    </source>
</evidence>
<keyword evidence="5" id="KW-0539">Nucleus</keyword>
<evidence type="ECO:0000256" key="5">
    <source>
        <dbReference type="ARBA" id="ARBA00023242"/>
    </source>
</evidence>
<evidence type="ECO:0000313" key="9">
    <source>
        <dbReference type="Proteomes" id="UP001443914"/>
    </source>
</evidence>
<keyword evidence="4" id="KW-0804">Transcription</keyword>